<keyword evidence="4" id="KW-1185">Reference proteome</keyword>
<dbReference type="InterPro" id="IPR001296">
    <property type="entry name" value="Glyco_trans_1"/>
</dbReference>
<dbReference type="InterPro" id="IPR050194">
    <property type="entry name" value="Glycosyltransferase_grp1"/>
</dbReference>
<feature type="domain" description="Glycosyltransferase subfamily 4-like N-terminal" evidence="2">
    <location>
        <begin position="79"/>
        <end position="174"/>
    </location>
</feature>
<dbReference type="InterPro" id="IPR028098">
    <property type="entry name" value="Glyco_trans_4-like_N"/>
</dbReference>
<name>A0ABY2DUX5_9FLAO</name>
<organism evidence="3 4">
    <name type="scientific">Flavobacterium ranwuense</name>
    <dbReference type="NCBI Taxonomy" id="2541725"/>
    <lineage>
        <taxon>Bacteria</taxon>
        <taxon>Pseudomonadati</taxon>
        <taxon>Bacteroidota</taxon>
        <taxon>Flavobacteriia</taxon>
        <taxon>Flavobacteriales</taxon>
        <taxon>Flavobacteriaceae</taxon>
        <taxon>Flavobacterium</taxon>
    </lineage>
</organism>
<accession>A0ABY2DUX5</accession>
<protein>
    <submittedName>
        <fullName evidence="3">Glycosyltransferase family 1 protein</fullName>
    </submittedName>
</protein>
<proteinExistence type="predicted"/>
<dbReference type="SUPFAM" id="SSF53756">
    <property type="entry name" value="UDP-Glycosyltransferase/glycogen phosphorylase"/>
    <property type="match status" value="1"/>
</dbReference>
<evidence type="ECO:0000259" key="1">
    <source>
        <dbReference type="Pfam" id="PF00534"/>
    </source>
</evidence>
<gene>
    <name evidence="3" type="ORF">E0I61_02160</name>
</gene>
<dbReference type="Pfam" id="PF00534">
    <property type="entry name" value="Glycos_transf_1"/>
    <property type="match status" value="1"/>
</dbReference>
<sequence length="375" mass="42852">MKKIKIAHILHSVGGVDVSLRLILENSNPLQFENIVIHGIVDTKEGFYDKNKVLVTEYKLPISREIAIANDFISIIKTYRILKKEKPDLIHCHSAKGGVIGRMVAILTGIPVVYTPQAFSYLSTNNNFKRMVFLFIEKLLSKGNVTLLASSKSEMNRAINEVGFDEENVLLFNNAIRPLTEINSLSIKKTWPDNYICTVGRPCYQKNIDEMIRVFYEVKKQQDIHLVIMGVGHYASQLRMIKKMISEFDLSNNITLLDWVSREDVLHIISKTQLYISTARYEGLPYSVIESLALSIPCIVSNCDGNKDLIVDNYNGYLINENDTIRFSKKVIQLLNDKNKHAVFSINAKKTFELNYNIIEKIKDLEAIYLSQKVK</sequence>
<reference evidence="3 4" key="1">
    <citation type="submission" date="2019-03" db="EMBL/GenBank/DDBJ databases">
        <title>Novel species of Flavobacterium.</title>
        <authorList>
            <person name="Liu Q."/>
            <person name="Xin Y.-H."/>
        </authorList>
    </citation>
    <scope>NUCLEOTIDE SEQUENCE [LARGE SCALE GENOMIC DNA]</scope>
    <source>
        <strain evidence="3 4">LB2P22</strain>
    </source>
</reference>
<evidence type="ECO:0000313" key="3">
    <source>
        <dbReference type="EMBL" id="TDE31524.1"/>
    </source>
</evidence>
<feature type="domain" description="Glycosyl transferase family 1" evidence="1">
    <location>
        <begin position="193"/>
        <end position="350"/>
    </location>
</feature>
<evidence type="ECO:0000259" key="2">
    <source>
        <dbReference type="Pfam" id="PF13579"/>
    </source>
</evidence>
<dbReference type="Pfam" id="PF13579">
    <property type="entry name" value="Glyco_trans_4_4"/>
    <property type="match status" value="1"/>
</dbReference>
<dbReference type="PANTHER" id="PTHR45947">
    <property type="entry name" value="SULFOQUINOVOSYL TRANSFERASE SQD2"/>
    <property type="match status" value="1"/>
</dbReference>
<dbReference type="RefSeq" id="WP_132069097.1">
    <property type="nucleotide sequence ID" value="NZ_SMLH01000001.1"/>
</dbReference>
<dbReference type="Gene3D" id="3.40.50.2000">
    <property type="entry name" value="Glycogen Phosphorylase B"/>
    <property type="match status" value="2"/>
</dbReference>
<evidence type="ECO:0000313" key="4">
    <source>
        <dbReference type="Proteomes" id="UP000294685"/>
    </source>
</evidence>
<dbReference type="PANTHER" id="PTHR45947:SF3">
    <property type="entry name" value="SULFOQUINOVOSYL TRANSFERASE SQD2"/>
    <property type="match status" value="1"/>
</dbReference>
<dbReference type="EMBL" id="SMLH01000001">
    <property type="protein sequence ID" value="TDE31524.1"/>
    <property type="molecule type" value="Genomic_DNA"/>
</dbReference>
<dbReference type="Proteomes" id="UP000294685">
    <property type="component" value="Unassembled WGS sequence"/>
</dbReference>
<comment type="caution">
    <text evidence="3">The sequence shown here is derived from an EMBL/GenBank/DDBJ whole genome shotgun (WGS) entry which is preliminary data.</text>
</comment>